<evidence type="ECO:0000256" key="7">
    <source>
        <dbReference type="SAM" id="MobiDB-lite"/>
    </source>
</evidence>
<comment type="similarity">
    <text evidence="2">Belongs to the BA14k family.</text>
</comment>
<dbReference type="AlphaFoldDB" id="A0A8J7UHF8"/>
<evidence type="ECO:0000256" key="6">
    <source>
        <dbReference type="ARBA" id="ARBA00025321"/>
    </source>
</evidence>
<keyword evidence="4" id="KW-1003">Cell membrane</keyword>
<name>A0A8J7UHF8_9HYPH</name>
<keyword evidence="5" id="KW-0430">Lectin</keyword>
<keyword evidence="9" id="KW-1185">Reference proteome</keyword>
<evidence type="ECO:0000256" key="4">
    <source>
        <dbReference type="ARBA" id="ARBA00022475"/>
    </source>
</evidence>
<gene>
    <name evidence="8" type="ORF">J5Y06_10830</name>
</gene>
<evidence type="ECO:0000313" key="8">
    <source>
        <dbReference type="EMBL" id="MBP0439144.1"/>
    </source>
</evidence>
<comment type="function">
    <text evidence="6">Has immunoglobulin-binding and hemagglutination properties, and can bind to mannose. Essential for virulence. May be involved in LPS biosynthesis or polysaccharide transport.</text>
</comment>
<sequence>MTAPSAAQMERLQNEASQNSATRVLPPLQRYDGAREQVRGNVVRADWRGDRRHWRRDRDRRHYRQHRRYHRDHYRRGRGPAVYFDYGPSYRYVEPRYVQPRYVAPRFVRPAPRIRLSAAHVRWCHARYRSYRSSDNTFQPYNGPRRQCYSPYS</sequence>
<comment type="caution">
    <text evidence="8">The sequence shown here is derived from an EMBL/GenBank/DDBJ whole genome shotgun (WGS) entry which is preliminary data.</text>
</comment>
<evidence type="ECO:0000256" key="1">
    <source>
        <dbReference type="ARBA" id="ARBA00004167"/>
    </source>
</evidence>
<accession>A0A8J7UHF8</accession>
<organism evidence="8 9">
    <name type="scientific">Tianweitania sediminis</name>
    <dbReference type="NCBI Taxonomy" id="1502156"/>
    <lineage>
        <taxon>Bacteria</taxon>
        <taxon>Pseudomonadati</taxon>
        <taxon>Pseudomonadota</taxon>
        <taxon>Alphaproteobacteria</taxon>
        <taxon>Hyphomicrobiales</taxon>
        <taxon>Phyllobacteriaceae</taxon>
        <taxon>Tianweitania</taxon>
    </lineage>
</organism>
<evidence type="ECO:0000313" key="9">
    <source>
        <dbReference type="Proteomes" id="UP000666240"/>
    </source>
</evidence>
<dbReference type="InterPro" id="IPR012413">
    <property type="entry name" value="BA14K"/>
</dbReference>
<dbReference type="Pfam" id="PF07886">
    <property type="entry name" value="BA14K"/>
    <property type="match status" value="1"/>
</dbReference>
<dbReference type="GO" id="GO:0016020">
    <property type="term" value="C:membrane"/>
    <property type="evidence" value="ECO:0007669"/>
    <property type="project" value="UniProtKB-SubCell"/>
</dbReference>
<dbReference type="GO" id="GO:0030246">
    <property type="term" value="F:carbohydrate binding"/>
    <property type="evidence" value="ECO:0007669"/>
    <property type="project" value="UniProtKB-KW"/>
</dbReference>
<dbReference type="Proteomes" id="UP000666240">
    <property type="component" value="Unassembled WGS sequence"/>
</dbReference>
<evidence type="ECO:0000256" key="2">
    <source>
        <dbReference type="ARBA" id="ARBA00010270"/>
    </source>
</evidence>
<evidence type="ECO:0000256" key="5">
    <source>
        <dbReference type="ARBA" id="ARBA00022734"/>
    </source>
</evidence>
<evidence type="ECO:0000256" key="3">
    <source>
        <dbReference type="ARBA" id="ARBA00020552"/>
    </source>
</evidence>
<keyword evidence="4" id="KW-0472">Membrane</keyword>
<reference evidence="8" key="1">
    <citation type="submission" date="2021-03" db="EMBL/GenBank/DDBJ databases">
        <title>Genome sequencing and assembly of Tianweitania sediminis.</title>
        <authorList>
            <person name="Chhetri G."/>
        </authorList>
    </citation>
    <scope>NUCLEOTIDE SEQUENCE</scope>
    <source>
        <strain evidence="8">Z8</strain>
    </source>
</reference>
<comment type="subcellular location">
    <subcellularLocation>
        <location evidence="1">Membrane</location>
        <topology evidence="1">Single-pass membrane protein</topology>
    </subcellularLocation>
</comment>
<proteinExistence type="inferred from homology"/>
<dbReference type="EMBL" id="JAGIYY010000003">
    <property type="protein sequence ID" value="MBP0439144.1"/>
    <property type="molecule type" value="Genomic_DNA"/>
</dbReference>
<feature type="region of interest" description="Disordered" evidence="7">
    <location>
        <begin position="1"/>
        <end position="23"/>
    </location>
</feature>
<protein>
    <recommendedName>
        <fullName evidence="3">Lectin-like protein BA14k</fullName>
    </recommendedName>
</protein>